<dbReference type="GO" id="GO:0016787">
    <property type="term" value="F:hydrolase activity"/>
    <property type="evidence" value="ECO:0007669"/>
    <property type="project" value="UniProtKB-KW"/>
</dbReference>
<dbReference type="InterPro" id="IPR023346">
    <property type="entry name" value="Lysozyme-like_dom_sf"/>
</dbReference>
<gene>
    <name evidence="2" type="primary">mltB_2</name>
    <name evidence="2" type="ORF">NCTC5050_00960</name>
</gene>
<dbReference type="EMBL" id="UGLZ01000004">
    <property type="protein sequence ID" value="STU62674.1"/>
    <property type="molecule type" value="Genomic_DNA"/>
</dbReference>
<reference evidence="2 3" key="1">
    <citation type="submission" date="2018-06" db="EMBL/GenBank/DDBJ databases">
        <authorList>
            <consortium name="Pathogen Informatics"/>
            <person name="Doyle S."/>
        </authorList>
    </citation>
    <scope>NUCLEOTIDE SEQUENCE [LARGE SCALE GENOMIC DNA]</scope>
    <source>
        <strain evidence="2 3">NCTC5050</strain>
    </source>
</reference>
<feature type="domain" description="Transglycosylase SLT" evidence="1">
    <location>
        <begin position="6"/>
        <end position="30"/>
    </location>
</feature>
<sequence length="40" mass="4468">MSTGYGLPNFYTITRYNHSTHYAMAVWQLGLAVAQARGGY</sequence>
<organism evidence="2 3">
    <name type="scientific">Klebsiella pneumoniae subsp. ozaenae</name>
    <dbReference type="NCBI Taxonomy" id="574"/>
    <lineage>
        <taxon>Bacteria</taxon>
        <taxon>Pseudomonadati</taxon>
        <taxon>Pseudomonadota</taxon>
        <taxon>Gammaproteobacteria</taxon>
        <taxon>Enterobacterales</taxon>
        <taxon>Enterobacteriaceae</taxon>
        <taxon>Klebsiella/Raoultella group</taxon>
        <taxon>Klebsiella</taxon>
        <taxon>Klebsiella pneumoniae complex</taxon>
    </lineage>
</organism>
<keyword evidence="2" id="KW-0378">Hydrolase</keyword>
<accession>A0A377Z6N7</accession>
<dbReference type="Pfam" id="PF13406">
    <property type="entry name" value="SLT_2"/>
    <property type="match status" value="1"/>
</dbReference>
<evidence type="ECO:0000313" key="2">
    <source>
        <dbReference type="EMBL" id="STU62674.1"/>
    </source>
</evidence>
<dbReference type="AlphaFoldDB" id="A0A377Z6N7"/>
<dbReference type="SUPFAM" id="SSF53955">
    <property type="entry name" value="Lysozyme-like"/>
    <property type="match status" value="1"/>
</dbReference>
<dbReference type="InterPro" id="IPR031304">
    <property type="entry name" value="SLT_2"/>
</dbReference>
<dbReference type="Proteomes" id="UP000255382">
    <property type="component" value="Unassembled WGS sequence"/>
</dbReference>
<protein>
    <submittedName>
        <fullName evidence="2">Murein hydrolase B</fullName>
        <ecNumber evidence="2">4.2.2.-</ecNumber>
    </submittedName>
</protein>
<dbReference type="GO" id="GO:0016829">
    <property type="term" value="F:lyase activity"/>
    <property type="evidence" value="ECO:0007669"/>
    <property type="project" value="UniProtKB-KW"/>
</dbReference>
<evidence type="ECO:0000259" key="1">
    <source>
        <dbReference type="Pfam" id="PF13406"/>
    </source>
</evidence>
<name>A0A377Z6N7_KLEPO</name>
<keyword evidence="3" id="KW-1185">Reference proteome</keyword>
<proteinExistence type="predicted"/>
<dbReference type="EC" id="4.2.2.-" evidence="2"/>
<dbReference type="Gene3D" id="1.10.530.10">
    <property type="match status" value="1"/>
</dbReference>
<evidence type="ECO:0000313" key="3">
    <source>
        <dbReference type="Proteomes" id="UP000255382"/>
    </source>
</evidence>
<keyword evidence="2" id="KW-0456">Lyase</keyword>